<dbReference type="InterPro" id="IPR006696">
    <property type="entry name" value="DUF423"/>
</dbReference>
<protein>
    <submittedName>
        <fullName evidence="7">DUF423 domain-containing protein</fullName>
    </submittedName>
</protein>
<keyword evidence="8" id="KW-1185">Reference proteome</keyword>
<dbReference type="PANTHER" id="PTHR43461:SF1">
    <property type="entry name" value="TRANSMEMBRANE PROTEIN 256"/>
    <property type="match status" value="1"/>
</dbReference>
<comment type="subcellular location">
    <subcellularLocation>
        <location evidence="1">Membrane</location>
        <topology evidence="1">Multi-pass membrane protein</topology>
    </subcellularLocation>
</comment>
<evidence type="ECO:0000313" key="8">
    <source>
        <dbReference type="Proteomes" id="UP000245212"/>
    </source>
</evidence>
<comment type="similarity">
    <text evidence="2">Belongs to the UPF0382 family.</text>
</comment>
<accession>A0A2V1K3H1</accession>
<evidence type="ECO:0000256" key="1">
    <source>
        <dbReference type="ARBA" id="ARBA00004141"/>
    </source>
</evidence>
<dbReference type="Pfam" id="PF04241">
    <property type="entry name" value="DUF423"/>
    <property type="match status" value="1"/>
</dbReference>
<evidence type="ECO:0000256" key="3">
    <source>
        <dbReference type="ARBA" id="ARBA00022692"/>
    </source>
</evidence>
<feature type="transmembrane region" description="Helical" evidence="6">
    <location>
        <begin position="43"/>
        <end position="62"/>
    </location>
</feature>
<proteinExistence type="inferred from homology"/>
<keyword evidence="5 6" id="KW-0472">Membrane</keyword>
<evidence type="ECO:0000256" key="5">
    <source>
        <dbReference type="ARBA" id="ARBA00023136"/>
    </source>
</evidence>
<evidence type="ECO:0000256" key="2">
    <source>
        <dbReference type="ARBA" id="ARBA00009694"/>
    </source>
</evidence>
<keyword evidence="4 6" id="KW-1133">Transmembrane helix</keyword>
<dbReference type="Proteomes" id="UP000245212">
    <property type="component" value="Unassembled WGS sequence"/>
</dbReference>
<keyword evidence="3 6" id="KW-0812">Transmembrane</keyword>
<sequence>MNERQLVIFGALNLFLAVAAGAFGAHALAPGFTERELEVWKTAVQYHQVHALGLFAIAWLAAQYDARALCRAGTMLSVGIVLFSGSLYLLSLTGIRWLGMITPIGGVAFLAGWLMTAYSVAVARRS</sequence>
<reference evidence="8" key="1">
    <citation type="submission" date="2018-05" db="EMBL/GenBank/DDBJ databases">
        <authorList>
            <person name="Li Y."/>
        </authorList>
    </citation>
    <scope>NUCLEOTIDE SEQUENCE [LARGE SCALE GENOMIC DNA]</scope>
    <source>
        <strain evidence="8">3d-2-2</strain>
    </source>
</reference>
<feature type="transmembrane region" description="Helical" evidence="6">
    <location>
        <begin position="97"/>
        <end position="121"/>
    </location>
</feature>
<gene>
    <name evidence="7" type="ORF">DD235_00835</name>
</gene>
<evidence type="ECO:0000256" key="6">
    <source>
        <dbReference type="SAM" id="Phobius"/>
    </source>
</evidence>
<dbReference type="RefSeq" id="WP_109060172.1">
    <property type="nucleotide sequence ID" value="NZ_QETA01000001.1"/>
</dbReference>
<feature type="transmembrane region" description="Helical" evidence="6">
    <location>
        <begin position="69"/>
        <end position="91"/>
    </location>
</feature>
<evidence type="ECO:0000256" key="4">
    <source>
        <dbReference type="ARBA" id="ARBA00022989"/>
    </source>
</evidence>
<organism evidence="7 8">
    <name type="scientific">Corticimicrobacter populi</name>
    <dbReference type="NCBI Taxonomy" id="2175229"/>
    <lineage>
        <taxon>Bacteria</taxon>
        <taxon>Pseudomonadati</taxon>
        <taxon>Pseudomonadota</taxon>
        <taxon>Betaproteobacteria</taxon>
        <taxon>Burkholderiales</taxon>
        <taxon>Alcaligenaceae</taxon>
        <taxon>Corticimicrobacter</taxon>
    </lineage>
</organism>
<comment type="caution">
    <text evidence="7">The sequence shown here is derived from an EMBL/GenBank/DDBJ whole genome shotgun (WGS) entry which is preliminary data.</text>
</comment>
<dbReference type="GO" id="GO:0005886">
    <property type="term" value="C:plasma membrane"/>
    <property type="evidence" value="ECO:0007669"/>
    <property type="project" value="TreeGrafter"/>
</dbReference>
<dbReference type="AlphaFoldDB" id="A0A2V1K3H1"/>
<evidence type="ECO:0000313" key="7">
    <source>
        <dbReference type="EMBL" id="PWF24768.1"/>
    </source>
</evidence>
<dbReference type="PANTHER" id="PTHR43461">
    <property type="entry name" value="TRANSMEMBRANE PROTEIN 256"/>
    <property type="match status" value="1"/>
</dbReference>
<name>A0A2V1K3H1_9BURK</name>
<dbReference type="EMBL" id="QETA01000001">
    <property type="protein sequence ID" value="PWF24768.1"/>
    <property type="molecule type" value="Genomic_DNA"/>
</dbReference>